<evidence type="ECO:0000256" key="2">
    <source>
        <dbReference type="ARBA" id="ARBA00003015"/>
    </source>
</evidence>
<dbReference type="Proteomes" id="UP000001405">
    <property type="component" value="Chromosome"/>
</dbReference>
<dbReference type="GO" id="GO:0043527">
    <property type="term" value="C:tRNA methyltransferase complex"/>
    <property type="evidence" value="ECO:0007669"/>
    <property type="project" value="TreeGrafter"/>
</dbReference>
<dbReference type="PROSITE" id="PS51625">
    <property type="entry name" value="SAM_MT_TRMB"/>
    <property type="match status" value="1"/>
</dbReference>
<dbReference type="HOGENOM" id="CLU_050910_1_3_3"/>
<dbReference type="AlphaFoldDB" id="D3EQ73"/>
<accession>D3EQ73</accession>
<protein>
    <recommendedName>
        <fullName evidence="3">tRNA (guanine(46)-N(7))-methyltransferase</fullName>
        <ecNumber evidence="3">2.1.1.33</ecNumber>
    </recommendedName>
</protein>
<proteinExistence type="predicted"/>
<dbReference type="Gene3D" id="3.40.50.150">
    <property type="entry name" value="Vaccinia Virus protein VP39"/>
    <property type="match status" value="1"/>
</dbReference>
<dbReference type="KEGG" id="cyu:UCYN_09430"/>
<evidence type="ECO:0000256" key="3">
    <source>
        <dbReference type="ARBA" id="ARBA00011977"/>
    </source>
</evidence>
<keyword evidence="7" id="KW-0819">tRNA processing</keyword>
<organism evidence="9">
    <name type="scientific">Atelocyanobacterium thalassa (isolate ALOHA)</name>
    <dbReference type="NCBI Taxonomy" id="1453429"/>
    <lineage>
        <taxon>Bacteria</taxon>
        <taxon>Bacillati</taxon>
        <taxon>Cyanobacteriota</taxon>
        <taxon>Cyanophyceae</taxon>
        <taxon>Oscillatoriophycideae</taxon>
        <taxon>Chroococcales</taxon>
        <taxon>Aphanothecaceae</taxon>
        <taxon>Candidatus Atelocyanobacterium</taxon>
        <taxon>Candidatus Atelocyanobacterium thalassae</taxon>
    </lineage>
</organism>
<keyword evidence="9" id="KW-1185">Reference proteome</keyword>
<evidence type="ECO:0000256" key="1">
    <source>
        <dbReference type="ARBA" id="ARBA00000142"/>
    </source>
</evidence>
<dbReference type="SUPFAM" id="SSF53335">
    <property type="entry name" value="S-adenosyl-L-methionine-dependent methyltransferases"/>
    <property type="match status" value="1"/>
</dbReference>
<dbReference type="EMBL" id="CP001842">
    <property type="protein sequence ID" value="ADB95623.1"/>
    <property type="molecule type" value="Genomic_DNA"/>
</dbReference>
<evidence type="ECO:0000256" key="4">
    <source>
        <dbReference type="ARBA" id="ARBA00022603"/>
    </source>
</evidence>
<dbReference type="EC" id="2.1.1.33" evidence="3"/>
<evidence type="ECO:0000256" key="6">
    <source>
        <dbReference type="ARBA" id="ARBA00022691"/>
    </source>
</evidence>
<keyword evidence="4 8" id="KW-0489">Methyltransferase</keyword>
<evidence type="ECO:0000313" key="9">
    <source>
        <dbReference type="Proteomes" id="UP000001405"/>
    </source>
</evidence>
<comment type="catalytic activity">
    <reaction evidence="1">
        <text>guanosine(46) in tRNA + S-adenosyl-L-methionine = N(7)-methylguanosine(46) in tRNA + S-adenosyl-L-homocysteine</text>
        <dbReference type="Rhea" id="RHEA:42708"/>
        <dbReference type="Rhea" id="RHEA-COMP:10188"/>
        <dbReference type="Rhea" id="RHEA-COMP:10189"/>
        <dbReference type="ChEBI" id="CHEBI:57856"/>
        <dbReference type="ChEBI" id="CHEBI:59789"/>
        <dbReference type="ChEBI" id="CHEBI:74269"/>
        <dbReference type="ChEBI" id="CHEBI:74480"/>
        <dbReference type="EC" id="2.1.1.33"/>
    </reaction>
</comment>
<evidence type="ECO:0000256" key="7">
    <source>
        <dbReference type="ARBA" id="ARBA00022694"/>
    </source>
</evidence>
<dbReference type="GO" id="GO:0008176">
    <property type="term" value="F:tRNA (guanine(46)-N7)-methyltransferase activity"/>
    <property type="evidence" value="ECO:0007669"/>
    <property type="project" value="UniProtKB-EC"/>
</dbReference>
<sequence>MALLYPDINFLGIEIREALVVEANENCNHLQLPNLYFLFCNINTHIEELLKSFHLGILNCVSIQFPDPWFKRSHQKRRVTQADLVCTISSNLSSNGHIFLQSDIQSITNEMKEEFMKNSSVYEHGENADLTSNYFTVLTEREASTLNKNKLVYRALLQSAHDHN</sequence>
<dbReference type="PATRIC" id="fig|713887.8.peg.878"/>
<dbReference type="STRING" id="1453429.UCYN_09430"/>
<dbReference type="PANTHER" id="PTHR23417:SF21">
    <property type="entry name" value="TRNA (GUANINE-N(7)-)-METHYLTRANSFERASE"/>
    <property type="match status" value="1"/>
</dbReference>
<evidence type="ECO:0000313" key="8">
    <source>
        <dbReference type="EMBL" id="ADB95623.1"/>
    </source>
</evidence>
<reference evidence="8 9" key="1">
    <citation type="journal article" date="2010" name="Nature">
        <title>Metabolic streamlining in an open-ocean nitrogen-fixing cyanobacterium.</title>
        <authorList>
            <person name="Tripp H.J."/>
            <person name="Bench S.R."/>
            <person name="Turk K.A."/>
            <person name="Foster R.A."/>
            <person name="Desany B.A."/>
            <person name="Niazi F."/>
            <person name="Affourtit J.P."/>
            <person name="Zehr J.P."/>
        </authorList>
    </citation>
    <scope>NUCLEOTIDE SEQUENCE [LARGE SCALE GENOMIC DNA]</scope>
    <source>
        <strain evidence="9">ALOHA</strain>
    </source>
</reference>
<dbReference type="PANTHER" id="PTHR23417">
    <property type="entry name" value="3-DEOXY-D-MANNO-OCTULOSONIC-ACID TRANSFERASE/TRNA GUANINE-N 7 - -METHYLTRANSFERASE"/>
    <property type="match status" value="1"/>
</dbReference>
<dbReference type="InterPro" id="IPR029063">
    <property type="entry name" value="SAM-dependent_MTases_sf"/>
</dbReference>
<keyword evidence="6" id="KW-0949">S-adenosyl-L-methionine</keyword>
<keyword evidence="5 8" id="KW-0808">Transferase</keyword>
<evidence type="ECO:0000256" key="5">
    <source>
        <dbReference type="ARBA" id="ARBA00022679"/>
    </source>
</evidence>
<dbReference type="Pfam" id="PF02390">
    <property type="entry name" value="Methyltransf_4"/>
    <property type="match status" value="1"/>
</dbReference>
<gene>
    <name evidence="8" type="ordered locus">UCYN_09430</name>
</gene>
<name>D3EQ73_ATETH</name>
<dbReference type="InterPro" id="IPR003358">
    <property type="entry name" value="tRNA_(Gua-N-7)_MeTrfase_Trmb"/>
</dbReference>
<comment type="function">
    <text evidence="2">Catalyzes the formation of N(7)-methylguanine at position 46 (m7G46) in tRNA.</text>
</comment>